<reference evidence="2" key="1">
    <citation type="submission" date="2018-06" db="EMBL/GenBank/DDBJ databases">
        <title>Complete genome of Pseudomonas insecticola strain QZS01.</title>
        <authorList>
            <person name="Wang J."/>
            <person name="Su Q."/>
        </authorList>
    </citation>
    <scope>NUCLEOTIDE SEQUENCE [LARGE SCALE GENOMIC DNA]</scope>
    <source>
        <strain evidence="2">QZS01</strain>
    </source>
</reference>
<name>A0A3Q9JHP8_9GAMM</name>
<evidence type="ECO:0008006" key="3">
    <source>
        <dbReference type="Google" id="ProtNLM"/>
    </source>
</evidence>
<proteinExistence type="predicted"/>
<dbReference type="EMBL" id="CP029822">
    <property type="protein sequence ID" value="AZS49740.1"/>
    <property type="molecule type" value="Genomic_DNA"/>
</dbReference>
<gene>
    <name evidence="1" type="ORF">DM558_02615</name>
</gene>
<protein>
    <recommendedName>
        <fullName evidence="3">Lipoprotein</fullName>
    </recommendedName>
</protein>
<sequence length="95" mass="10849">MSRVIVYQGLILAILISVYGCSDENAQFKGEYLAACLQAGMSKKVCRCAYDKTEANYSIADIRRFTLSDYDHNPLAKQYMQDTFTFMQSCYASYH</sequence>
<dbReference type="KEGG" id="emo:DM558_02615"/>
<dbReference type="PROSITE" id="PS51257">
    <property type="entry name" value="PROKAR_LIPOPROTEIN"/>
    <property type="match status" value="1"/>
</dbReference>
<dbReference type="AlphaFoldDB" id="A0A3Q9JHP8"/>
<accession>A0A3Q9JHP8</accession>
<evidence type="ECO:0000313" key="1">
    <source>
        <dbReference type="EMBL" id="AZS49740.1"/>
    </source>
</evidence>
<evidence type="ECO:0000313" key="2">
    <source>
        <dbReference type="Proteomes" id="UP000273143"/>
    </source>
</evidence>
<keyword evidence="2" id="KW-1185">Reference proteome</keyword>
<dbReference type="RefSeq" id="WP_127161920.1">
    <property type="nucleotide sequence ID" value="NZ_CP029822.1"/>
</dbReference>
<dbReference type="Proteomes" id="UP000273143">
    <property type="component" value="Chromosome"/>
</dbReference>
<organism evidence="1 2">
    <name type="scientific">Entomomonas moraniae</name>
    <dbReference type="NCBI Taxonomy" id="2213226"/>
    <lineage>
        <taxon>Bacteria</taxon>
        <taxon>Pseudomonadati</taxon>
        <taxon>Pseudomonadota</taxon>
        <taxon>Gammaproteobacteria</taxon>
        <taxon>Pseudomonadales</taxon>
        <taxon>Pseudomonadaceae</taxon>
        <taxon>Entomomonas</taxon>
    </lineage>
</organism>